<comment type="caution">
    <text evidence="2">The sequence shown here is derived from an EMBL/GenBank/DDBJ whole genome shotgun (WGS) entry which is preliminary data.</text>
</comment>
<feature type="region of interest" description="Disordered" evidence="1">
    <location>
        <begin position="205"/>
        <end position="230"/>
    </location>
</feature>
<dbReference type="Proteomes" id="UP001356427">
    <property type="component" value="Unassembled WGS sequence"/>
</dbReference>
<protein>
    <submittedName>
        <fullName evidence="2">Uncharacterized protein</fullName>
    </submittedName>
</protein>
<dbReference type="InterPro" id="IPR017404">
    <property type="entry name" value="Ladinin_1"/>
</dbReference>
<evidence type="ECO:0000313" key="2">
    <source>
        <dbReference type="EMBL" id="KAK6308669.1"/>
    </source>
</evidence>
<reference evidence="2 3" key="1">
    <citation type="submission" date="2021-04" db="EMBL/GenBank/DDBJ databases">
        <authorList>
            <person name="De Guttry C."/>
            <person name="Zahm M."/>
            <person name="Klopp C."/>
            <person name="Cabau C."/>
            <person name="Louis A."/>
            <person name="Berthelot C."/>
            <person name="Parey E."/>
            <person name="Roest Crollius H."/>
            <person name="Montfort J."/>
            <person name="Robinson-Rechavi M."/>
            <person name="Bucao C."/>
            <person name="Bouchez O."/>
            <person name="Gislard M."/>
            <person name="Lluch J."/>
            <person name="Milhes M."/>
            <person name="Lampietro C."/>
            <person name="Lopez Roques C."/>
            <person name="Donnadieu C."/>
            <person name="Braasch I."/>
            <person name="Desvignes T."/>
            <person name="Postlethwait J."/>
            <person name="Bobe J."/>
            <person name="Wedekind C."/>
            <person name="Guiguen Y."/>
        </authorList>
    </citation>
    <scope>NUCLEOTIDE SEQUENCE [LARGE SCALE GENOMIC DNA]</scope>
    <source>
        <strain evidence="2">Cs_M1</strain>
        <tissue evidence="2">Blood</tissue>
    </source>
</reference>
<keyword evidence="3" id="KW-1185">Reference proteome</keyword>
<dbReference type="EMBL" id="JAGTTL010000019">
    <property type="protein sequence ID" value="KAK6308669.1"/>
    <property type="molecule type" value="Genomic_DNA"/>
</dbReference>
<dbReference type="GO" id="GO:0005198">
    <property type="term" value="F:structural molecule activity"/>
    <property type="evidence" value="ECO:0007669"/>
    <property type="project" value="InterPro"/>
</dbReference>
<organism evidence="2 3">
    <name type="scientific">Coregonus suidteri</name>
    <dbReference type="NCBI Taxonomy" id="861788"/>
    <lineage>
        <taxon>Eukaryota</taxon>
        <taxon>Metazoa</taxon>
        <taxon>Chordata</taxon>
        <taxon>Craniata</taxon>
        <taxon>Vertebrata</taxon>
        <taxon>Euteleostomi</taxon>
        <taxon>Actinopterygii</taxon>
        <taxon>Neopterygii</taxon>
        <taxon>Teleostei</taxon>
        <taxon>Protacanthopterygii</taxon>
        <taxon>Salmoniformes</taxon>
        <taxon>Salmonidae</taxon>
        <taxon>Coregoninae</taxon>
        <taxon>Coregonus</taxon>
    </lineage>
</organism>
<dbReference type="PANTHER" id="PTHR12392">
    <property type="entry name" value="LADININ 1"/>
    <property type="match status" value="1"/>
</dbReference>
<evidence type="ECO:0000256" key="1">
    <source>
        <dbReference type="SAM" id="MobiDB-lite"/>
    </source>
</evidence>
<sequence length="230" mass="25630">MSPHSPTTPLSPARGAQSHTHYGHTECSVNVSSVSLEQTARPAFARQSSRTVSFRMLRKKEEESMPLQRSASVRMASKTFEPSSSDQTGDQDKAAHFQRNSRQRVSSRSIQEKMERLAHAAQKSESPRSPDVAQRTLFLLDEVSKKRGLFEKDQAAAPCSPGVLRQETRRFASGISNHINRWVSKTNRPGGSVHKPMDLHHVDISSKRSTFESAGEDSFPNPNPHTKVDK</sequence>
<gene>
    <name evidence="2" type="ORF">J4Q44_G00219400</name>
</gene>
<feature type="compositionally biased region" description="Low complexity" evidence="1">
    <location>
        <begin position="98"/>
        <end position="109"/>
    </location>
</feature>
<proteinExistence type="predicted"/>
<dbReference type="AlphaFoldDB" id="A0AAN8LFK3"/>
<feature type="compositionally biased region" description="Polar residues" evidence="1">
    <location>
        <begin position="1"/>
        <end position="10"/>
    </location>
</feature>
<name>A0AAN8LFK3_9TELE</name>
<dbReference type="PANTHER" id="PTHR12392:SF0">
    <property type="entry name" value="LADININ-1"/>
    <property type="match status" value="1"/>
</dbReference>
<feature type="region of interest" description="Disordered" evidence="1">
    <location>
        <begin position="39"/>
        <end position="132"/>
    </location>
</feature>
<evidence type="ECO:0000313" key="3">
    <source>
        <dbReference type="Proteomes" id="UP001356427"/>
    </source>
</evidence>
<feature type="region of interest" description="Disordered" evidence="1">
    <location>
        <begin position="1"/>
        <end position="24"/>
    </location>
</feature>
<accession>A0AAN8LFK3</accession>